<reference evidence="4 5" key="1">
    <citation type="submission" date="2016-10" db="EMBL/GenBank/DDBJ databases">
        <title>Complete Genome Sequence of Peptococcaceae strain DCMF.</title>
        <authorList>
            <person name="Edwards R.J."/>
            <person name="Holland S.I."/>
            <person name="Deshpande N.P."/>
            <person name="Wong Y.K."/>
            <person name="Ertan H."/>
            <person name="Manefield M."/>
            <person name="Russell T.L."/>
            <person name="Lee M.J."/>
        </authorList>
    </citation>
    <scope>NUCLEOTIDE SEQUENCE [LARGE SCALE GENOMIC DNA]</scope>
    <source>
        <strain evidence="4 5">DCMF</strain>
    </source>
</reference>
<dbReference type="PANTHER" id="PTHR43656:SF2">
    <property type="entry name" value="BINDING OXIDOREDUCTASE, PUTATIVE (AFU_ORTHOLOGUE AFUA_2G08260)-RELATED"/>
    <property type="match status" value="1"/>
</dbReference>
<evidence type="ECO:0000313" key="4">
    <source>
        <dbReference type="EMBL" id="ATW26088.1"/>
    </source>
</evidence>
<protein>
    <recommendedName>
        <fullName evidence="3">NADH:flavin oxidoreductase/NADH oxidase N-terminal domain-containing protein</fullName>
    </recommendedName>
</protein>
<keyword evidence="2" id="KW-0560">Oxidoreductase</keyword>
<dbReference type="InterPro" id="IPR013785">
    <property type="entry name" value="Aldolase_TIM"/>
</dbReference>
<sequence length="370" mass="40877">MNILEPVKFKNLELKNRIAWTPAVTCLADQDGMMTPELIDRHMKRAKGGFGLLMVEACGVNKMKSPGLLRLCGEEYVEGHKKLNDACHSFGAKTTIQLIHYMKQSPRNNYKRPIEEMDKAEIQGVIKEHIDSAIYAKKAGYDAIELHVAHGYTLSSFVSLLNYRDDEYGRNTKGRCKIVTDIIAACREALGDDYCIGLRISGEEFVKGGNTLKQTTECAKIFCEAGVNFISVSAGGKTEDGPWYTGYSGERCMAPASYPQGLHVYLGKGIREVCKGYNVPVIIAGKLDTLEFGQKVIDEGGCDIAGYCRPGIADPEFVNKAAAKDPSLVKCVYCNTCMDRDRAHVPVNCIIWEKVCEKKGVDPYAPLYQG</sequence>
<dbReference type="EMBL" id="CP017634">
    <property type="protein sequence ID" value="ATW26088.1"/>
    <property type="molecule type" value="Genomic_DNA"/>
</dbReference>
<dbReference type="GO" id="GO:0016491">
    <property type="term" value="F:oxidoreductase activity"/>
    <property type="evidence" value="ECO:0007669"/>
    <property type="project" value="UniProtKB-KW"/>
</dbReference>
<dbReference type="OrthoDB" id="9772736at2"/>
<gene>
    <name evidence="4" type="ORF">DCMF_16070</name>
</gene>
<dbReference type="KEGG" id="fwa:DCMF_16070"/>
<evidence type="ECO:0000256" key="1">
    <source>
        <dbReference type="ARBA" id="ARBA00022630"/>
    </source>
</evidence>
<feature type="domain" description="NADH:flavin oxidoreductase/NADH oxidase N-terminal" evidence="3">
    <location>
        <begin position="3"/>
        <end position="323"/>
    </location>
</feature>
<dbReference type="SUPFAM" id="SSF51395">
    <property type="entry name" value="FMN-linked oxidoreductases"/>
    <property type="match status" value="1"/>
</dbReference>
<organism evidence="4 5">
    <name type="scientific">Formimonas warabiya</name>
    <dbReference type="NCBI Taxonomy" id="1761012"/>
    <lineage>
        <taxon>Bacteria</taxon>
        <taxon>Bacillati</taxon>
        <taxon>Bacillota</taxon>
        <taxon>Clostridia</taxon>
        <taxon>Eubacteriales</taxon>
        <taxon>Peptococcaceae</taxon>
        <taxon>Candidatus Formimonas</taxon>
    </lineage>
</organism>
<dbReference type="InterPro" id="IPR051799">
    <property type="entry name" value="NADH_flavin_oxidoreductase"/>
</dbReference>
<dbReference type="PANTHER" id="PTHR43656">
    <property type="entry name" value="BINDING OXIDOREDUCTASE, PUTATIVE (AFU_ORTHOLOGUE AFUA_2G08260)-RELATED"/>
    <property type="match status" value="1"/>
</dbReference>
<keyword evidence="5" id="KW-1185">Reference proteome</keyword>
<dbReference type="RefSeq" id="WP_148135359.1">
    <property type="nucleotide sequence ID" value="NZ_CP017634.1"/>
</dbReference>
<evidence type="ECO:0000259" key="3">
    <source>
        <dbReference type="Pfam" id="PF00724"/>
    </source>
</evidence>
<evidence type="ECO:0000256" key="2">
    <source>
        <dbReference type="ARBA" id="ARBA00023002"/>
    </source>
</evidence>
<accession>A0A3G1KUD9</accession>
<keyword evidence="1" id="KW-0285">Flavoprotein</keyword>
<evidence type="ECO:0000313" key="5">
    <source>
        <dbReference type="Proteomes" id="UP000323521"/>
    </source>
</evidence>
<dbReference type="InterPro" id="IPR001155">
    <property type="entry name" value="OxRdtase_FMN_N"/>
</dbReference>
<dbReference type="CDD" id="cd02803">
    <property type="entry name" value="OYE_like_FMN_family"/>
    <property type="match status" value="1"/>
</dbReference>
<dbReference type="Pfam" id="PF00724">
    <property type="entry name" value="Oxidored_FMN"/>
    <property type="match status" value="1"/>
</dbReference>
<dbReference type="GO" id="GO:0010181">
    <property type="term" value="F:FMN binding"/>
    <property type="evidence" value="ECO:0007669"/>
    <property type="project" value="InterPro"/>
</dbReference>
<dbReference type="Gene3D" id="3.20.20.70">
    <property type="entry name" value="Aldolase class I"/>
    <property type="match status" value="1"/>
</dbReference>
<dbReference type="Proteomes" id="UP000323521">
    <property type="component" value="Chromosome"/>
</dbReference>
<name>A0A3G1KUD9_FORW1</name>
<proteinExistence type="predicted"/>
<dbReference type="AlphaFoldDB" id="A0A3G1KUD9"/>